<proteinExistence type="predicted"/>
<dbReference type="Proteomes" id="UP000481872">
    <property type="component" value="Unassembled WGS sequence"/>
</dbReference>
<dbReference type="RefSeq" id="WP_199870941.1">
    <property type="nucleotide sequence ID" value="NZ_JAAGPU010000056.1"/>
</dbReference>
<gene>
    <name evidence="1" type="ORF">G3M99_17605</name>
</gene>
<protein>
    <submittedName>
        <fullName evidence="1">Uncharacterized protein</fullName>
    </submittedName>
</protein>
<sequence length="465" mass="54915">MDKYILDSQIKEFKIKLLMSDGQAFEDLFYSIMSTFNTDFRKVKAFGRQGDDKNDGFIPSKGEYYQCYGPENITKSSTEKYSIKKLKEDFNGLLLKWNNEWKINSFYYVINDKYKGTPHSIFTELAKLKDVYSEIKFDNLDSKGLEEIFINELDRNQRQNIVGITTMEVILEMNNKINKIQSAINDDNLGWSNVINKIIQERIDKLEKLRLKNWYYSDNSYFVKKQYISELLNLLSRQDVIEKDFLDFLKGKYTSMHSLWREYFKNEKDIINRLISNIDLNEIDIFTNMGLDYQTYIDDCIGNIIKMFNEVVEINNKTFISTSLNTIEKKFDKVNKVINYDSGKKNQKLNELLKGIIELNNCRYLTILKEKNDVIEINPDIKKYFESGPFLILNGDVINGDEIIKYLTSIFESITEDGRELFYPDIKTNHIVFLGNFLDSNNKLEIEKLQKRSNIAVYYFRENIN</sequence>
<comment type="caution">
    <text evidence="1">The sequence shown here is derived from an EMBL/GenBank/DDBJ whole genome shotgun (WGS) entry which is preliminary data.</text>
</comment>
<organism evidence="1 2">
    <name type="scientific">Clostridium senegalense</name>
    <dbReference type="NCBI Taxonomy" id="1465809"/>
    <lineage>
        <taxon>Bacteria</taxon>
        <taxon>Bacillati</taxon>
        <taxon>Bacillota</taxon>
        <taxon>Clostridia</taxon>
        <taxon>Eubacteriales</taxon>
        <taxon>Clostridiaceae</taxon>
        <taxon>Clostridium</taxon>
    </lineage>
</organism>
<evidence type="ECO:0000313" key="2">
    <source>
        <dbReference type="Proteomes" id="UP000481872"/>
    </source>
</evidence>
<dbReference type="AlphaFoldDB" id="A0A6M0H9Q4"/>
<accession>A0A6M0H9Q4</accession>
<reference evidence="1 2" key="1">
    <citation type="submission" date="2020-02" db="EMBL/GenBank/DDBJ databases">
        <title>Genome assembly of a novel Clostridium senegalense strain.</title>
        <authorList>
            <person name="Gupta T.B."/>
            <person name="Jauregui R."/>
            <person name="Maclean P."/>
            <person name="Nawarathana A."/>
            <person name="Brightwell G."/>
        </authorList>
    </citation>
    <scope>NUCLEOTIDE SEQUENCE [LARGE SCALE GENOMIC DNA]</scope>
    <source>
        <strain evidence="1 2">AGRFS4</strain>
    </source>
</reference>
<name>A0A6M0H9Q4_9CLOT</name>
<dbReference type="EMBL" id="JAAGPU010000056">
    <property type="protein sequence ID" value="NEU06621.1"/>
    <property type="molecule type" value="Genomic_DNA"/>
</dbReference>
<keyword evidence="2" id="KW-1185">Reference proteome</keyword>
<evidence type="ECO:0000313" key="1">
    <source>
        <dbReference type="EMBL" id="NEU06621.1"/>
    </source>
</evidence>